<dbReference type="InParanoid" id="A0A4S2MK66"/>
<dbReference type="AlphaFoldDB" id="A0A4S2MK66"/>
<accession>A0A4S2MK66</accession>
<keyword evidence="3" id="KW-1185">Reference proteome</keyword>
<dbReference type="OrthoDB" id="7471124at2759"/>
<sequence length="1190" mass="130051">MDDRPTPMLQFAVSSNPTGAVFQANRHCVPNWPCVPTQPALRSNLTGAVAEEETNSQPTIYVLNSSSLHKFLHLQPYSSPYQDSDAPETRYLTPDSSASPSLSLNPTTLPVPAPTAHYTERRVKMATPNVHMNAIASKKSQNPKAIGHNKGAVNVNMQSVAADKVQNVKPRGIESPIMNFNIISSDNFQNIKPTGINGTPQPPHSPHHITHQIMDPNLQPSKKKSRFSINSGNQTYATKAPMNPAKINPMPQSHHAPILAKRPRSKPALNYHQLATLNLLVINHGYRSFKEFAKLVQTRQAQVDSYHHQTSPMMRPSNTDSGHQAYQAYTAQPTSTQRHDPNTHSNHHQDPMMNPNMNAGHQSHQAHVMPMASDQTPNPSIISNHQHLYNGNSGYQKTVTVDPVAPLSIFIKKAKTVTNSAQARPKCLQVDKAGFLLPEIKAPRPKARSKLPRGEKWRKSWEKPSPAPGVEVPNITYTLTAACDVESVPVKKSKDDIAPNGLFDRIFGLHWDLKEWPFVPEIPAKNDLEAPTVQLGGQKRKISQVDQVDENSNAKKFKQGEQDVFDWHDVDAFVKWATENPDICDLTSTEDTSGWIAEFSSSGVITLQPFQPNTEPAAPEKNVAPVALVAPQKRRLSQVDEVEENLNSKKVKQKEDSKEDAFDWDVIDELIEVIAQNKVTFPAADVEEFAAWAAQVSSPPAPAAQTSPPAAQIVLPASRMFHPVVGPNTNLAPQKNHAPKKKPGPEKKIASVASVASIAPQKRRLSQVTHVEPQNSTAKKIKQKEDSKDDIFDWSVIDELIEAIDQSKVTFPKAAVDEFAQWAAHVSPPAPQTVQPVIGSNTTNVAKINAAPVVPHKRRISQVAEVEPQNSTAKKVKQKEDSKIDIFDWSIIDELIEAIDQGKIIFPKAAVKEFARWAAQASNPVAQTNVAQTAQTVPQILRSTVNPASQIVRAQTVNPAAQHLRSAAQMHPTAQNLHLAAQAVCAQTATQTVQNLYSTFQTVHPVAQTVRQVHPAAMTVCQTAQIYTSAQNLYRAAQSVNPAAQSLQSAAQMHPTAQNLHLAAQIVHPAVQALRPASQNVHHSPQMVSQAAQIYASAQTVCPADLTLRPTVQAAAQNVNSAAMAVQNLRLAARDLQATVHPAAQALRSTDSVAQNLHHTAQSVHKTVHPAAQTVRQAAQTVQWSVNPAA</sequence>
<proteinExistence type="predicted"/>
<feature type="region of interest" description="Disordered" evidence="1">
    <location>
        <begin position="79"/>
        <end position="113"/>
    </location>
</feature>
<organism evidence="2 3">
    <name type="scientific">Ascodesmis nigricans</name>
    <dbReference type="NCBI Taxonomy" id="341454"/>
    <lineage>
        <taxon>Eukaryota</taxon>
        <taxon>Fungi</taxon>
        <taxon>Dikarya</taxon>
        <taxon>Ascomycota</taxon>
        <taxon>Pezizomycotina</taxon>
        <taxon>Pezizomycetes</taxon>
        <taxon>Pezizales</taxon>
        <taxon>Ascodesmidaceae</taxon>
        <taxon>Ascodesmis</taxon>
    </lineage>
</organism>
<feature type="compositionally biased region" description="Basic and acidic residues" evidence="1">
    <location>
        <begin position="452"/>
        <end position="462"/>
    </location>
</feature>
<feature type="region of interest" description="Disordered" evidence="1">
    <location>
        <begin position="725"/>
        <end position="746"/>
    </location>
</feature>
<feature type="compositionally biased region" description="Polar residues" evidence="1">
    <location>
        <begin position="94"/>
        <end position="108"/>
    </location>
</feature>
<evidence type="ECO:0000313" key="3">
    <source>
        <dbReference type="Proteomes" id="UP000298138"/>
    </source>
</evidence>
<reference evidence="2 3" key="1">
    <citation type="submission" date="2019-04" db="EMBL/GenBank/DDBJ databases">
        <title>Comparative genomics and transcriptomics to analyze fruiting body development in filamentous ascomycetes.</title>
        <authorList>
            <consortium name="DOE Joint Genome Institute"/>
            <person name="Lutkenhaus R."/>
            <person name="Traeger S."/>
            <person name="Breuer J."/>
            <person name="Kuo A."/>
            <person name="Lipzen A."/>
            <person name="Pangilinan J."/>
            <person name="Dilworth D."/>
            <person name="Sandor L."/>
            <person name="Poggeler S."/>
            <person name="Barry K."/>
            <person name="Grigoriev I.V."/>
            <person name="Nowrousian M."/>
        </authorList>
    </citation>
    <scope>NUCLEOTIDE SEQUENCE [LARGE SCALE GENOMIC DNA]</scope>
    <source>
        <strain evidence="2 3">CBS 389.68</strain>
    </source>
</reference>
<evidence type="ECO:0000256" key="1">
    <source>
        <dbReference type="SAM" id="MobiDB-lite"/>
    </source>
</evidence>
<evidence type="ECO:0000313" key="2">
    <source>
        <dbReference type="EMBL" id="TGZ77215.1"/>
    </source>
</evidence>
<feature type="compositionally biased region" description="Polar residues" evidence="1">
    <location>
        <begin position="766"/>
        <end position="778"/>
    </location>
</feature>
<dbReference type="Proteomes" id="UP000298138">
    <property type="component" value="Unassembled WGS sequence"/>
</dbReference>
<feature type="region of interest" description="Disordered" evidence="1">
    <location>
        <begin position="445"/>
        <end position="466"/>
    </location>
</feature>
<protein>
    <submittedName>
        <fullName evidence="2">Uncharacterized protein</fullName>
    </submittedName>
</protein>
<name>A0A4S2MK66_9PEZI</name>
<feature type="region of interest" description="Disordered" evidence="1">
    <location>
        <begin position="763"/>
        <end position="785"/>
    </location>
</feature>
<dbReference type="EMBL" id="ML220157">
    <property type="protein sequence ID" value="TGZ77215.1"/>
    <property type="molecule type" value="Genomic_DNA"/>
</dbReference>
<gene>
    <name evidence="2" type="ORF">EX30DRAFT_388017</name>
</gene>